<sequence>MLFQQELINRVTKNCNKDLYIVSAMMYGSFTTGEGDIYSDVEFYIFIKDSFFKEFDSNEWISNLCATDLIYFNEYGTQVAIFGNLIRGEFHFLPQSRMNVIKEFKPTGVFPNAEKMFIYDSTNQLYALLDYLSGEGPDRKTNENVNSSFNGFVNYWIFGVNVLKRGEYARSLEILSHVQKQVLQAIRIKDDSVEHWLNSTKNLESDLKKSSYESYKSITANLEQTNLAKAYYNALVLMEKLYFNVSSSYEIDVSRKLLAKMYTHINE</sequence>
<dbReference type="OrthoDB" id="65410at2"/>
<dbReference type="Pfam" id="PF21418">
    <property type="entry name" value="LinB-like_C"/>
    <property type="match status" value="1"/>
</dbReference>
<dbReference type="SUPFAM" id="SSF81301">
    <property type="entry name" value="Nucleotidyltransferase"/>
    <property type="match status" value="1"/>
</dbReference>
<protein>
    <submittedName>
        <fullName evidence="2">Lincosamide nucleotidyltransferase</fullName>
    </submittedName>
</protein>
<keyword evidence="3" id="KW-1185">Reference proteome</keyword>
<gene>
    <name evidence="2" type="ORF">J2Z64_003436</name>
</gene>
<dbReference type="InterPro" id="IPR048495">
    <property type="entry name" value="LinB-like_C"/>
</dbReference>
<proteinExistence type="predicted"/>
<evidence type="ECO:0000313" key="2">
    <source>
        <dbReference type="EMBL" id="MBP2079165.1"/>
    </source>
</evidence>
<name>A0A9X1CI70_9BACI</name>
<dbReference type="EMBL" id="JAGGMB010000013">
    <property type="protein sequence ID" value="MBP2079165.1"/>
    <property type="molecule type" value="Genomic_DNA"/>
</dbReference>
<dbReference type="InterPro" id="IPR043519">
    <property type="entry name" value="NT_sf"/>
</dbReference>
<evidence type="ECO:0000313" key="3">
    <source>
        <dbReference type="Proteomes" id="UP001138793"/>
    </source>
</evidence>
<dbReference type="RefSeq" id="WP_149476635.1">
    <property type="nucleotide sequence ID" value="NZ_JAGGMB010000013.1"/>
</dbReference>
<reference evidence="2" key="1">
    <citation type="submission" date="2021-03" db="EMBL/GenBank/DDBJ databases">
        <title>Genomic Encyclopedia of Type Strains, Phase IV (KMG-IV): sequencing the most valuable type-strain genomes for metagenomic binning, comparative biology and taxonomic classification.</title>
        <authorList>
            <person name="Goeker M."/>
        </authorList>
    </citation>
    <scope>NUCLEOTIDE SEQUENCE</scope>
    <source>
        <strain evidence="2">DSM 107338</strain>
    </source>
</reference>
<dbReference type="Gene3D" id="3.30.460.10">
    <property type="entry name" value="Beta Polymerase, domain 2"/>
    <property type="match status" value="1"/>
</dbReference>
<dbReference type="AlphaFoldDB" id="A0A9X1CI70"/>
<accession>A0A9X1CI70</accession>
<dbReference type="Gene3D" id="1.20.120.330">
    <property type="entry name" value="Nucleotidyltransferases domain 2"/>
    <property type="match status" value="1"/>
</dbReference>
<feature type="domain" description="Lincosamide nucleotidyltransferase-like C-terminal" evidence="1">
    <location>
        <begin position="141"/>
        <end position="264"/>
    </location>
</feature>
<comment type="caution">
    <text evidence="2">The sequence shown here is derived from an EMBL/GenBank/DDBJ whole genome shotgun (WGS) entry which is preliminary data.</text>
</comment>
<organism evidence="2 3">
    <name type="scientific">Oceanobacillus polygoni</name>
    <dbReference type="NCBI Taxonomy" id="1235259"/>
    <lineage>
        <taxon>Bacteria</taxon>
        <taxon>Bacillati</taxon>
        <taxon>Bacillota</taxon>
        <taxon>Bacilli</taxon>
        <taxon>Bacillales</taxon>
        <taxon>Bacillaceae</taxon>
        <taxon>Oceanobacillus</taxon>
    </lineage>
</organism>
<dbReference type="Proteomes" id="UP001138793">
    <property type="component" value="Unassembled WGS sequence"/>
</dbReference>
<evidence type="ECO:0000259" key="1">
    <source>
        <dbReference type="Pfam" id="PF21418"/>
    </source>
</evidence>